<keyword evidence="4" id="KW-0548">Nucleotidyltransferase</keyword>
<feature type="domain" description="GGDEF" evidence="3">
    <location>
        <begin position="172"/>
        <end position="305"/>
    </location>
</feature>
<evidence type="ECO:0000256" key="2">
    <source>
        <dbReference type="ARBA" id="ARBA00034247"/>
    </source>
</evidence>
<dbReference type="SMART" id="SM00267">
    <property type="entry name" value="GGDEF"/>
    <property type="match status" value="1"/>
</dbReference>
<evidence type="ECO:0000313" key="5">
    <source>
        <dbReference type="Proteomes" id="UP001310248"/>
    </source>
</evidence>
<keyword evidence="5" id="KW-1185">Reference proteome</keyword>
<comment type="caution">
    <text evidence="4">The sequence shown here is derived from an EMBL/GenBank/DDBJ whole genome shotgun (WGS) entry which is preliminary data.</text>
</comment>
<dbReference type="EC" id="2.7.7.65" evidence="1"/>
<dbReference type="Pfam" id="PF00990">
    <property type="entry name" value="GGDEF"/>
    <property type="match status" value="1"/>
</dbReference>
<comment type="catalytic activity">
    <reaction evidence="2">
        <text>2 GTP = 3',3'-c-di-GMP + 2 diphosphate</text>
        <dbReference type="Rhea" id="RHEA:24898"/>
        <dbReference type="ChEBI" id="CHEBI:33019"/>
        <dbReference type="ChEBI" id="CHEBI:37565"/>
        <dbReference type="ChEBI" id="CHEBI:58805"/>
        <dbReference type="EC" id="2.7.7.65"/>
    </reaction>
</comment>
<dbReference type="SUPFAM" id="SSF55073">
    <property type="entry name" value="Nucleotide cyclase"/>
    <property type="match status" value="1"/>
</dbReference>
<protein>
    <recommendedName>
        <fullName evidence="1">diguanylate cyclase</fullName>
        <ecNumber evidence="1">2.7.7.65</ecNumber>
    </recommendedName>
</protein>
<dbReference type="PANTHER" id="PTHR45138">
    <property type="entry name" value="REGULATORY COMPONENTS OF SENSORY TRANSDUCTION SYSTEM"/>
    <property type="match status" value="1"/>
</dbReference>
<dbReference type="Gene3D" id="3.30.70.270">
    <property type="match status" value="1"/>
</dbReference>
<evidence type="ECO:0000256" key="1">
    <source>
        <dbReference type="ARBA" id="ARBA00012528"/>
    </source>
</evidence>
<dbReference type="PROSITE" id="PS50887">
    <property type="entry name" value="GGDEF"/>
    <property type="match status" value="1"/>
</dbReference>
<accession>A0ABU7G8Z8</accession>
<keyword evidence="4" id="KW-0808">Transferase</keyword>
<dbReference type="CDD" id="cd01949">
    <property type="entry name" value="GGDEF"/>
    <property type="match status" value="1"/>
</dbReference>
<reference evidence="5" key="1">
    <citation type="submission" date="2023-07" db="EMBL/GenBank/DDBJ databases">
        <title>Draft genome sequence of Agarivorans aestuarii strain ZMCS4, a CAZymes producing bacteria isolated from the marine brown algae Clodostephus spongiosus.</title>
        <authorList>
            <person name="Lorente B."/>
            <person name="Cabral C."/>
            <person name="Frias J."/>
            <person name="Faria J."/>
            <person name="Toubarro D."/>
        </authorList>
    </citation>
    <scope>NUCLEOTIDE SEQUENCE [LARGE SCALE GENOMIC DNA]</scope>
    <source>
        <strain evidence="5">ZMCS4</strain>
    </source>
</reference>
<dbReference type="InterPro" id="IPR029787">
    <property type="entry name" value="Nucleotide_cyclase"/>
</dbReference>
<organism evidence="4 5">
    <name type="scientific">Agarivorans aestuarii</name>
    <dbReference type="NCBI Taxonomy" id="1563703"/>
    <lineage>
        <taxon>Bacteria</taxon>
        <taxon>Pseudomonadati</taxon>
        <taxon>Pseudomonadota</taxon>
        <taxon>Gammaproteobacteria</taxon>
        <taxon>Alteromonadales</taxon>
        <taxon>Alteromonadaceae</taxon>
        <taxon>Agarivorans</taxon>
    </lineage>
</organism>
<proteinExistence type="predicted"/>
<sequence length="309" mass="35717">MHLSTPQLLEIVAAFPDSTLVFTEDGYCIAHLGDQETQEFSSSRLLTGRFVSDVFSEEKAKWFLQQIRNSIFEQRLRVSEYAISPDDIRLPNCESAKLEREMWFEARILPLNSFIDGQRAVVWAARNINERYKLEQQLRRLSETDELTGAFNRRRFFESLAHHYQTFHRHFLDCSLIMLDIDNFKRINDQYGHPCGDRVLKQVYQQICAQLREADICARMGGEEFAILLPNTTTTEALRSAERIRIAIEQHTFTTQNHQVDVTASLGVSSIEVTDSNCDSVLQRADDALYHAKKTGRNQAVQFLEEFSI</sequence>
<dbReference type="Proteomes" id="UP001310248">
    <property type="component" value="Unassembled WGS sequence"/>
</dbReference>
<dbReference type="InterPro" id="IPR050469">
    <property type="entry name" value="Diguanylate_Cyclase"/>
</dbReference>
<dbReference type="Gene3D" id="3.30.450.20">
    <property type="entry name" value="PAS domain"/>
    <property type="match status" value="1"/>
</dbReference>
<evidence type="ECO:0000313" key="4">
    <source>
        <dbReference type="EMBL" id="MEE1675869.1"/>
    </source>
</evidence>
<name>A0ABU7G8Z8_9ALTE</name>
<dbReference type="RefSeq" id="WP_329776645.1">
    <property type="nucleotide sequence ID" value="NZ_JAYDYW010000016.1"/>
</dbReference>
<dbReference type="NCBIfam" id="TIGR00254">
    <property type="entry name" value="GGDEF"/>
    <property type="match status" value="1"/>
</dbReference>
<dbReference type="InterPro" id="IPR043128">
    <property type="entry name" value="Rev_trsase/Diguanyl_cyclase"/>
</dbReference>
<dbReference type="GO" id="GO:0052621">
    <property type="term" value="F:diguanylate cyclase activity"/>
    <property type="evidence" value="ECO:0007669"/>
    <property type="project" value="UniProtKB-EC"/>
</dbReference>
<dbReference type="PANTHER" id="PTHR45138:SF9">
    <property type="entry name" value="DIGUANYLATE CYCLASE DGCM-RELATED"/>
    <property type="match status" value="1"/>
</dbReference>
<dbReference type="InterPro" id="IPR000160">
    <property type="entry name" value="GGDEF_dom"/>
</dbReference>
<evidence type="ECO:0000259" key="3">
    <source>
        <dbReference type="PROSITE" id="PS50887"/>
    </source>
</evidence>
<dbReference type="EMBL" id="JAYDYW010000016">
    <property type="protein sequence ID" value="MEE1675869.1"/>
    <property type="molecule type" value="Genomic_DNA"/>
</dbReference>
<gene>
    <name evidence="4" type="ORF">SNR37_001196</name>
</gene>
<reference evidence="4 5" key="2">
    <citation type="submission" date="2023-12" db="EMBL/GenBank/DDBJ databases">
        <authorList>
            <consortium name="Cladostephus spongiosus"/>
            <person name="Lorente B."/>
            <person name="Cabral C."/>
            <person name="Frias J."/>
            <person name="Faria J."/>
            <person name="Toubarro D."/>
        </authorList>
    </citation>
    <scope>NUCLEOTIDE SEQUENCE [LARGE SCALE GENOMIC DNA]</scope>
    <source>
        <strain evidence="4 5">ZMCS4</strain>
    </source>
</reference>